<evidence type="ECO:0000313" key="1">
    <source>
        <dbReference type="EMBL" id="GEC05363.1"/>
    </source>
</evidence>
<gene>
    <name evidence="1" type="ORF">SSP24_30180</name>
</gene>
<sequence>MRKAEGKEHETGPQGVLTCPVCKQPVDTIVKRRHKTLGLFVPVWHPAPCRNPDCPEYLEPAEETSSSDHS</sequence>
<name>A0A4Y3VFV1_9ACTN</name>
<proteinExistence type="predicted"/>
<keyword evidence="2" id="KW-1185">Reference proteome</keyword>
<protein>
    <submittedName>
        <fullName evidence="1">Uncharacterized protein</fullName>
    </submittedName>
</protein>
<dbReference type="AlphaFoldDB" id="A0A4Y3VFV1"/>
<reference evidence="1 2" key="1">
    <citation type="submission" date="2019-06" db="EMBL/GenBank/DDBJ databases">
        <title>Whole genome shotgun sequence of Streptomyces spinoverrucosus NBRC 14228.</title>
        <authorList>
            <person name="Hosoyama A."/>
            <person name="Uohara A."/>
            <person name="Ohji S."/>
            <person name="Ichikawa N."/>
        </authorList>
    </citation>
    <scope>NUCLEOTIDE SEQUENCE [LARGE SCALE GENOMIC DNA]</scope>
    <source>
        <strain evidence="1 2">NBRC 14228</strain>
    </source>
</reference>
<organism evidence="1 2">
    <name type="scientific">Streptomyces spinoverrucosus</name>
    <dbReference type="NCBI Taxonomy" id="284043"/>
    <lineage>
        <taxon>Bacteria</taxon>
        <taxon>Bacillati</taxon>
        <taxon>Actinomycetota</taxon>
        <taxon>Actinomycetes</taxon>
        <taxon>Kitasatosporales</taxon>
        <taxon>Streptomycetaceae</taxon>
        <taxon>Streptomyces</taxon>
    </lineage>
</organism>
<dbReference type="EMBL" id="BJND01000020">
    <property type="protein sequence ID" value="GEC05363.1"/>
    <property type="molecule type" value="Genomic_DNA"/>
</dbReference>
<evidence type="ECO:0000313" key="2">
    <source>
        <dbReference type="Proteomes" id="UP000317881"/>
    </source>
</evidence>
<comment type="caution">
    <text evidence="1">The sequence shown here is derived from an EMBL/GenBank/DDBJ whole genome shotgun (WGS) entry which is preliminary data.</text>
</comment>
<dbReference type="OrthoDB" id="4326748at2"/>
<accession>A0A4Y3VFV1</accession>
<dbReference type="Proteomes" id="UP000317881">
    <property type="component" value="Unassembled WGS sequence"/>
</dbReference>